<comment type="subcellular location">
    <subcellularLocation>
        <location evidence="1">Cell membrane</location>
        <topology evidence="1">Multi-pass membrane protein</topology>
    </subcellularLocation>
</comment>
<evidence type="ECO:0000256" key="5">
    <source>
        <dbReference type="ARBA" id="ARBA00022989"/>
    </source>
</evidence>
<keyword evidence="3" id="KW-1003">Cell membrane</keyword>
<dbReference type="Proteomes" id="UP000621799">
    <property type="component" value="Unassembled WGS sequence"/>
</dbReference>
<evidence type="ECO:0000256" key="7">
    <source>
        <dbReference type="SAM" id="Phobius"/>
    </source>
</evidence>
<keyword evidence="6 7" id="KW-0472">Membrane</keyword>
<dbReference type="RefSeq" id="WP_264321637.1">
    <property type="nucleotide sequence ID" value="NZ_JADEXN010000195.1"/>
</dbReference>
<feature type="transmembrane region" description="Helical" evidence="7">
    <location>
        <begin position="164"/>
        <end position="183"/>
    </location>
</feature>
<keyword evidence="10" id="KW-1185">Reference proteome</keyword>
<feature type="transmembrane region" description="Helical" evidence="7">
    <location>
        <begin position="252"/>
        <end position="273"/>
    </location>
</feature>
<evidence type="ECO:0000256" key="6">
    <source>
        <dbReference type="ARBA" id="ARBA00023136"/>
    </source>
</evidence>
<dbReference type="GO" id="GO:0005886">
    <property type="term" value="C:plasma membrane"/>
    <property type="evidence" value="ECO:0007669"/>
    <property type="project" value="UniProtKB-SubCell"/>
</dbReference>
<feature type="transmembrane region" description="Helical" evidence="7">
    <location>
        <begin position="220"/>
        <end position="240"/>
    </location>
</feature>
<dbReference type="AlphaFoldDB" id="A0A928VWA6"/>
<name>A0A928VWA6_9CYAN</name>
<dbReference type="GO" id="GO:0022857">
    <property type="term" value="F:transmembrane transporter activity"/>
    <property type="evidence" value="ECO:0007669"/>
    <property type="project" value="InterPro"/>
</dbReference>
<dbReference type="CDD" id="cd06173">
    <property type="entry name" value="MFS_MefA_like"/>
    <property type="match status" value="1"/>
</dbReference>
<proteinExistence type="predicted"/>
<accession>A0A928VWA6</accession>
<evidence type="ECO:0000259" key="8">
    <source>
        <dbReference type="PROSITE" id="PS50850"/>
    </source>
</evidence>
<evidence type="ECO:0000313" key="10">
    <source>
        <dbReference type="Proteomes" id="UP000621799"/>
    </source>
</evidence>
<gene>
    <name evidence="9" type="ORF">IQ235_11610</name>
</gene>
<feature type="transmembrane region" description="Helical" evidence="7">
    <location>
        <begin position="39"/>
        <end position="61"/>
    </location>
</feature>
<dbReference type="InterPro" id="IPR011701">
    <property type="entry name" value="MFS"/>
</dbReference>
<protein>
    <submittedName>
        <fullName evidence="9">MFS transporter</fullName>
    </submittedName>
</protein>
<dbReference type="PROSITE" id="PS50850">
    <property type="entry name" value="MFS"/>
    <property type="match status" value="1"/>
</dbReference>
<evidence type="ECO:0000256" key="4">
    <source>
        <dbReference type="ARBA" id="ARBA00022692"/>
    </source>
</evidence>
<evidence type="ECO:0000256" key="2">
    <source>
        <dbReference type="ARBA" id="ARBA00022448"/>
    </source>
</evidence>
<feature type="domain" description="Major facilitator superfamily (MFS) profile" evidence="8">
    <location>
        <begin position="3"/>
        <end position="306"/>
    </location>
</feature>
<feature type="non-terminal residue" evidence="9">
    <location>
        <position position="306"/>
    </location>
</feature>
<comment type="caution">
    <text evidence="9">The sequence shown here is derived from an EMBL/GenBank/DDBJ whole genome shotgun (WGS) entry which is preliminary data.</text>
</comment>
<dbReference type="Gene3D" id="1.20.1250.20">
    <property type="entry name" value="MFS general substrate transporter like domains"/>
    <property type="match status" value="1"/>
</dbReference>
<keyword evidence="4 7" id="KW-0812">Transmembrane</keyword>
<sequence>MRIFLIVWLGQIVSLLGSGLTEFALGVWVYQTTGSITQFALISLCIHLPNIIVSPFAGAIVDRWDRRWAMILSDLVTGVAAIVVFILVLQNRLEIWHIYVGVAISSVFNAFQWPAYLAAIAQLVPKKNLGRANGMVQVAGAVAKISGPIVAGFLLLAIELKGVLLVDLCTFVFAVVTLLCVRFPKVERTSTSSEKVNLDRLWQDVVSGWNYIIQRPGLRILTMFFAISYFSEGMLQVLFWPFVLDIASESELGMVLSVSGCGMLLGSVAIGAWGGPKRRVYGILGFVSLQGLFLCFGGIQASVIGA</sequence>
<dbReference type="PANTHER" id="PTHR43266">
    <property type="entry name" value="MACROLIDE-EFFLUX PROTEIN"/>
    <property type="match status" value="1"/>
</dbReference>
<evidence type="ECO:0000256" key="1">
    <source>
        <dbReference type="ARBA" id="ARBA00004651"/>
    </source>
</evidence>
<feature type="transmembrane region" description="Helical" evidence="7">
    <location>
        <begin position="95"/>
        <end position="117"/>
    </location>
</feature>
<dbReference type="PANTHER" id="PTHR43266:SF2">
    <property type="entry name" value="MAJOR FACILITATOR SUPERFAMILY (MFS) PROFILE DOMAIN-CONTAINING PROTEIN"/>
    <property type="match status" value="1"/>
</dbReference>
<evidence type="ECO:0000313" key="9">
    <source>
        <dbReference type="EMBL" id="MBE9041427.1"/>
    </source>
</evidence>
<keyword evidence="5 7" id="KW-1133">Transmembrane helix</keyword>
<dbReference type="EMBL" id="JADEXN010000195">
    <property type="protein sequence ID" value="MBE9041427.1"/>
    <property type="molecule type" value="Genomic_DNA"/>
</dbReference>
<organism evidence="9 10">
    <name type="scientific">Zarconia navalis LEGE 11467</name>
    <dbReference type="NCBI Taxonomy" id="1828826"/>
    <lineage>
        <taxon>Bacteria</taxon>
        <taxon>Bacillati</taxon>
        <taxon>Cyanobacteriota</taxon>
        <taxon>Cyanophyceae</taxon>
        <taxon>Oscillatoriophycideae</taxon>
        <taxon>Oscillatoriales</taxon>
        <taxon>Oscillatoriales incertae sedis</taxon>
        <taxon>Zarconia</taxon>
        <taxon>Zarconia navalis</taxon>
    </lineage>
</organism>
<dbReference type="SUPFAM" id="SSF103473">
    <property type="entry name" value="MFS general substrate transporter"/>
    <property type="match status" value="1"/>
</dbReference>
<feature type="transmembrane region" description="Helical" evidence="7">
    <location>
        <begin position="280"/>
        <end position="304"/>
    </location>
</feature>
<feature type="transmembrane region" description="Helical" evidence="7">
    <location>
        <begin position="68"/>
        <end position="89"/>
    </location>
</feature>
<dbReference type="Pfam" id="PF07690">
    <property type="entry name" value="MFS_1"/>
    <property type="match status" value="1"/>
</dbReference>
<dbReference type="InterPro" id="IPR036259">
    <property type="entry name" value="MFS_trans_sf"/>
</dbReference>
<keyword evidence="2" id="KW-0813">Transport</keyword>
<evidence type="ECO:0000256" key="3">
    <source>
        <dbReference type="ARBA" id="ARBA00022475"/>
    </source>
</evidence>
<feature type="transmembrane region" description="Helical" evidence="7">
    <location>
        <begin position="138"/>
        <end position="158"/>
    </location>
</feature>
<reference evidence="9" key="1">
    <citation type="submission" date="2020-10" db="EMBL/GenBank/DDBJ databases">
        <authorList>
            <person name="Castelo-Branco R."/>
            <person name="Eusebio N."/>
            <person name="Adriana R."/>
            <person name="Vieira A."/>
            <person name="Brugerolle De Fraissinette N."/>
            <person name="Rezende De Castro R."/>
            <person name="Schneider M.P."/>
            <person name="Vasconcelos V."/>
            <person name="Leao P.N."/>
        </authorList>
    </citation>
    <scope>NUCLEOTIDE SEQUENCE</scope>
    <source>
        <strain evidence="9">LEGE 11467</strain>
    </source>
</reference>
<dbReference type="InterPro" id="IPR020846">
    <property type="entry name" value="MFS_dom"/>
</dbReference>